<dbReference type="AlphaFoldDB" id="A0A179SBP1"/>
<dbReference type="GO" id="GO:0008198">
    <property type="term" value="F:ferrous iron binding"/>
    <property type="evidence" value="ECO:0007669"/>
    <property type="project" value="InterPro"/>
</dbReference>
<dbReference type="Gene3D" id="3.40.830.10">
    <property type="entry name" value="LigB-like"/>
    <property type="match status" value="1"/>
</dbReference>
<gene>
    <name evidence="2" type="primary">mhpB</name>
    <name evidence="2" type="ORF">A5481_11220</name>
</gene>
<dbReference type="Pfam" id="PF02900">
    <property type="entry name" value="LigB"/>
    <property type="match status" value="1"/>
</dbReference>
<proteinExistence type="predicted"/>
<keyword evidence="2" id="KW-0223">Dioxygenase</keyword>
<dbReference type="STRING" id="427683.A5481_11220"/>
<dbReference type="NCBIfam" id="NF009910">
    <property type="entry name" value="PRK13370.1-4"/>
    <property type="match status" value="1"/>
</dbReference>
<dbReference type="Proteomes" id="UP000078316">
    <property type="component" value="Unassembled WGS sequence"/>
</dbReference>
<reference evidence="2 3" key="1">
    <citation type="submission" date="2016-04" db="EMBL/GenBank/DDBJ databases">
        <authorList>
            <person name="Evans L.H."/>
            <person name="Alamgir A."/>
            <person name="Owens N."/>
            <person name="Weber N.D."/>
            <person name="Virtaneva K."/>
            <person name="Barbian K."/>
            <person name="Babar A."/>
            <person name="Rosenke K."/>
        </authorList>
    </citation>
    <scope>NUCLEOTIDE SEQUENCE [LARGE SCALE GENOMIC DNA]</scope>
    <source>
        <strain evidence="2 3">PMB02</strain>
    </source>
</reference>
<dbReference type="InterPro" id="IPR004183">
    <property type="entry name" value="Xdiol_dOase_suB"/>
</dbReference>
<organism evidence="2 3">
    <name type="scientific">Methylobacterium platani</name>
    <dbReference type="NCBI Taxonomy" id="427683"/>
    <lineage>
        <taxon>Bacteria</taxon>
        <taxon>Pseudomonadati</taxon>
        <taxon>Pseudomonadota</taxon>
        <taxon>Alphaproteobacteria</taxon>
        <taxon>Hyphomicrobiales</taxon>
        <taxon>Methylobacteriaceae</taxon>
        <taxon>Methylobacterium</taxon>
    </lineage>
</organism>
<comment type="caution">
    <text evidence="2">The sequence shown here is derived from an EMBL/GenBank/DDBJ whole genome shotgun (WGS) entry which is preliminary data.</text>
</comment>
<dbReference type="EMBL" id="LWHQ01000019">
    <property type="protein sequence ID" value="OAS25061.1"/>
    <property type="molecule type" value="Genomic_DNA"/>
</dbReference>
<keyword evidence="2" id="KW-0560">Oxidoreductase</keyword>
<sequence>MSFAVVCASHTPLMNRGPASNETEARVKAAFEELGAWVRAFKPDLIVQFAPDHFNGFFYDLMPAFCVGAGAVSLGDWGGGTGPLPVPEDIALDLIDHVRAEDFDVAVSFRMPVDHGFVQIWEAMFDDFKSIPLVPIFVNGAAPPLPTYRRCRLLGESVGRFARKTGKRVLFAASGGLSHDPPLPNIRTAPPEVRERLIDGRNPTPEAQHAREARVLEAGVLAHKGEGPCQPLNPDWDADFMQILRSGDFTRADALDTTQVREAAGRGANEVLSWIAAFGALSVAGPYRVKQDFYEAIPGWIAGMAMIAARQADDARP</sequence>
<evidence type="ECO:0000313" key="2">
    <source>
        <dbReference type="EMBL" id="OAS25061.1"/>
    </source>
</evidence>
<dbReference type="OrthoDB" id="8673673at2"/>
<dbReference type="RefSeq" id="WP_048435815.1">
    <property type="nucleotide sequence ID" value="NZ_LWHQ01000019.1"/>
</dbReference>
<evidence type="ECO:0000313" key="3">
    <source>
        <dbReference type="Proteomes" id="UP000078316"/>
    </source>
</evidence>
<dbReference type="GO" id="GO:0016702">
    <property type="term" value="F:oxidoreductase activity, acting on single donors with incorporation of molecular oxygen, incorporation of two atoms of oxygen"/>
    <property type="evidence" value="ECO:0007669"/>
    <property type="project" value="UniProtKB-ARBA"/>
</dbReference>
<name>A0A179SBP1_9HYPH</name>
<protein>
    <submittedName>
        <fullName evidence="2">3-(2,3-dihydroxyphenyl)propionate dioxygenase</fullName>
    </submittedName>
</protein>
<accession>A0A179SBP1</accession>
<feature type="domain" description="Extradiol ring-cleavage dioxygenase class III enzyme subunit B" evidence="1">
    <location>
        <begin position="6"/>
        <end position="303"/>
    </location>
</feature>
<dbReference type="SUPFAM" id="SSF53213">
    <property type="entry name" value="LigB-like"/>
    <property type="match status" value="1"/>
</dbReference>
<evidence type="ECO:0000259" key="1">
    <source>
        <dbReference type="Pfam" id="PF02900"/>
    </source>
</evidence>